<evidence type="ECO:0000313" key="2">
    <source>
        <dbReference type="Proteomes" id="UP000199169"/>
    </source>
</evidence>
<sequence length="381" mass="42015">MAIKAGQINIHEPIGALKPTLIFPAGMPRSLDYLEKCRREGQPVIGSSSLPYDVCKPLYPAWAYLPYITDSTFRDALTKTIREHGLGMIYSPNPVVWNYLQRALKDIDSEVTLVNGSPVESELGDYRAALQHANKALNFPLSIASSHPLKAPVSELEIAILFKHGNVISGMCDDEKIAALCEIARHSPEGDLVEIGSWWGKSAFILAKLAQYYAIGNLLCVDPWKSEHLVQHDKGGLVDGGISQYDCEEALKVFIMNLLPYSRGDINYLRMPSTAAAATYKSGETVHSAAFGTTHYTGEIAILHIDGNHSEDAVRADMESWCERVKAGGWIIVDDYLWPYGDGPRHIADEYLEANHCRLSSAFVMGTALFMQISLEQSDAV</sequence>
<proteinExistence type="predicted"/>
<dbReference type="Pfam" id="PF13578">
    <property type="entry name" value="Methyltransf_24"/>
    <property type="match status" value="1"/>
</dbReference>
<dbReference type="STRING" id="1860102.ACCAA_130158"/>
<dbReference type="Gene3D" id="3.40.50.150">
    <property type="entry name" value="Vaccinia Virus protein VP39"/>
    <property type="match status" value="1"/>
</dbReference>
<keyword evidence="2" id="KW-1185">Reference proteome</keyword>
<protein>
    <submittedName>
        <fullName evidence="1">Uncharacterized protein</fullName>
    </submittedName>
</protein>
<evidence type="ECO:0000313" key="1">
    <source>
        <dbReference type="EMBL" id="SBT04229.1"/>
    </source>
</evidence>
<gene>
    <name evidence="1" type="ORF">ACCAA_130158</name>
</gene>
<dbReference type="InterPro" id="IPR029063">
    <property type="entry name" value="SAM-dependent_MTases_sf"/>
</dbReference>
<dbReference type="RefSeq" id="WP_186405902.1">
    <property type="nucleotide sequence ID" value="NZ_FLQX01000035.1"/>
</dbReference>
<dbReference type="Proteomes" id="UP000199169">
    <property type="component" value="Unassembled WGS sequence"/>
</dbReference>
<organism evidence="1 2">
    <name type="scientific">Candidatus Accumulibacter aalborgensis</name>
    <dbReference type="NCBI Taxonomy" id="1860102"/>
    <lineage>
        <taxon>Bacteria</taxon>
        <taxon>Pseudomonadati</taxon>
        <taxon>Pseudomonadota</taxon>
        <taxon>Betaproteobacteria</taxon>
        <taxon>Candidatus Accumulibacter</taxon>
    </lineage>
</organism>
<name>A0A1A8XGC2_9PROT</name>
<dbReference type="SUPFAM" id="SSF53335">
    <property type="entry name" value="S-adenosyl-L-methionine-dependent methyltransferases"/>
    <property type="match status" value="1"/>
</dbReference>
<dbReference type="AlphaFoldDB" id="A0A1A8XGC2"/>
<reference evidence="1 2" key="1">
    <citation type="submission" date="2016-06" db="EMBL/GenBank/DDBJ databases">
        <authorList>
            <person name="Kjaerup R.B."/>
            <person name="Dalgaard T.S."/>
            <person name="Juul-Madsen H.R."/>
        </authorList>
    </citation>
    <scope>NUCLEOTIDE SEQUENCE [LARGE SCALE GENOMIC DNA]</scope>
    <source>
        <strain evidence="1">3</strain>
    </source>
</reference>
<accession>A0A1A8XGC2</accession>
<dbReference type="EMBL" id="FLQX01000035">
    <property type="protein sequence ID" value="SBT04229.1"/>
    <property type="molecule type" value="Genomic_DNA"/>
</dbReference>